<dbReference type="STRING" id="1045775.SAMN05216378_4080"/>
<feature type="transmembrane region" description="Helical" evidence="1">
    <location>
        <begin position="153"/>
        <end position="173"/>
    </location>
</feature>
<organism evidence="2 3">
    <name type="scientific">Paenibacillus catalpae</name>
    <dbReference type="NCBI Taxonomy" id="1045775"/>
    <lineage>
        <taxon>Bacteria</taxon>
        <taxon>Bacillati</taxon>
        <taxon>Bacillota</taxon>
        <taxon>Bacilli</taxon>
        <taxon>Bacillales</taxon>
        <taxon>Paenibacillaceae</taxon>
        <taxon>Paenibacillus</taxon>
    </lineage>
</organism>
<protein>
    <recommendedName>
        <fullName evidence="4">DUF2812 domain-containing protein</fullName>
    </recommendedName>
</protein>
<proteinExistence type="predicted"/>
<evidence type="ECO:0000256" key="1">
    <source>
        <dbReference type="SAM" id="Phobius"/>
    </source>
</evidence>
<evidence type="ECO:0000313" key="2">
    <source>
        <dbReference type="EMBL" id="SFE79008.1"/>
    </source>
</evidence>
<dbReference type="EMBL" id="FOMT01000004">
    <property type="protein sequence ID" value="SFE79008.1"/>
    <property type="molecule type" value="Genomic_DNA"/>
</dbReference>
<keyword evidence="1" id="KW-0472">Membrane</keyword>
<feature type="transmembrane region" description="Helical" evidence="1">
    <location>
        <begin position="123"/>
        <end position="141"/>
    </location>
</feature>
<dbReference type="RefSeq" id="WP_091188266.1">
    <property type="nucleotide sequence ID" value="NZ_FOMT01000004.1"/>
</dbReference>
<accession>A0A1I2DEY1</accession>
<evidence type="ECO:0008006" key="4">
    <source>
        <dbReference type="Google" id="ProtNLM"/>
    </source>
</evidence>
<reference evidence="3" key="1">
    <citation type="submission" date="2016-10" db="EMBL/GenBank/DDBJ databases">
        <authorList>
            <person name="Varghese N."/>
            <person name="Submissions S."/>
        </authorList>
    </citation>
    <scope>NUCLEOTIDE SEQUENCE [LARGE SCALE GENOMIC DNA]</scope>
    <source>
        <strain evidence="3">CGMCC 1.10784</strain>
    </source>
</reference>
<evidence type="ECO:0000313" key="3">
    <source>
        <dbReference type="Proteomes" id="UP000198855"/>
    </source>
</evidence>
<gene>
    <name evidence="2" type="ORF">SAMN05216378_4080</name>
</gene>
<name>A0A1I2DEY1_9BACL</name>
<keyword evidence="3" id="KW-1185">Reference proteome</keyword>
<dbReference type="OrthoDB" id="8757095at2"/>
<keyword evidence="1" id="KW-1133">Transmembrane helix</keyword>
<sequence length="186" mass="22366">MGDKLIKRRRLTMSWNFEKEEQWLNDQSRQGLHFKKASMISSFFARDESVQYTYRLDYQTGQTIGNSKFQEYLDLYQDAGWEYVSSYGSTWHYFRKVWEPGEQPQLYTDRESLMMLYKRLQRVMGAMLFLNLFIMIINMVNLNTFFTERLWTIGIPMMTLYVGLFGVLGYGCWRMQKKVNELKLHG</sequence>
<keyword evidence="1" id="KW-0812">Transmembrane</keyword>
<dbReference type="Proteomes" id="UP000198855">
    <property type="component" value="Unassembled WGS sequence"/>
</dbReference>
<dbReference type="InterPro" id="IPR021359">
    <property type="entry name" value="DUF2812"/>
</dbReference>
<dbReference type="AlphaFoldDB" id="A0A1I2DEY1"/>
<dbReference type="Pfam" id="PF11193">
    <property type="entry name" value="DUF2812"/>
    <property type="match status" value="1"/>
</dbReference>